<evidence type="ECO:0000313" key="3">
    <source>
        <dbReference type="EMBL" id="PWD51448.1"/>
    </source>
</evidence>
<keyword evidence="2" id="KW-0812">Transmembrane</keyword>
<keyword evidence="4" id="KW-1185">Reference proteome</keyword>
<accession>A0A2U1ZWT6</accession>
<name>A0A2U1ZWT6_9MICO</name>
<proteinExistence type="predicted"/>
<feature type="compositionally biased region" description="Low complexity" evidence="1">
    <location>
        <begin position="27"/>
        <end position="48"/>
    </location>
</feature>
<reference evidence="3 4" key="1">
    <citation type="submission" date="2018-03" db="EMBL/GenBank/DDBJ databases">
        <title>Genome assembly of novel Miniimonas species PCH200.</title>
        <authorList>
            <person name="Thakur V."/>
            <person name="Kumar V."/>
            <person name="Singh D."/>
        </authorList>
    </citation>
    <scope>NUCLEOTIDE SEQUENCE [LARGE SCALE GENOMIC DNA]</scope>
    <source>
        <strain evidence="3 4">PCH200</strain>
    </source>
</reference>
<keyword evidence="2" id="KW-1133">Transmembrane helix</keyword>
<dbReference type="OrthoDB" id="3534574at2"/>
<feature type="transmembrane region" description="Helical" evidence="2">
    <location>
        <begin position="97"/>
        <end position="116"/>
    </location>
</feature>
<protein>
    <submittedName>
        <fullName evidence="3">Uncharacterized protein</fullName>
    </submittedName>
</protein>
<comment type="caution">
    <text evidence="3">The sequence shown here is derived from an EMBL/GenBank/DDBJ whole genome shotgun (WGS) entry which is preliminary data.</text>
</comment>
<evidence type="ECO:0000256" key="2">
    <source>
        <dbReference type="SAM" id="Phobius"/>
    </source>
</evidence>
<feature type="compositionally biased region" description="Basic and acidic residues" evidence="1">
    <location>
        <begin position="7"/>
        <end position="20"/>
    </location>
</feature>
<feature type="region of interest" description="Disordered" evidence="1">
    <location>
        <begin position="1"/>
        <end position="65"/>
    </location>
</feature>
<dbReference type="Proteomes" id="UP000245166">
    <property type="component" value="Unassembled WGS sequence"/>
</dbReference>
<dbReference type="RefSeq" id="WP_109229829.1">
    <property type="nucleotide sequence ID" value="NZ_PYHR01000002.1"/>
</dbReference>
<dbReference type="AlphaFoldDB" id="A0A2U1ZWT6"/>
<feature type="transmembrane region" description="Helical" evidence="2">
    <location>
        <begin position="74"/>
        <end position="91"/>
    </location>
</feature>
<sequence length="120" mass="12686">MSGLPSNDREPQDAPVEHVTDPTAIPASSPYATGTGTGTGTPAYGSAPGDEHRPYAVVPPSQTRGGLTQRTAKFLTSIAVFVALILFFVLSNAHVPFPAWLAFLLIPLTGLVTEQLRTDR</sequence>
<dbReference type="EMBL" id="PYHR01000002">
    <property type="protein sequence ID" value="PWD51448.1"/>
    <property type="molecule type" value="Genomic_DNA"/>
</dbReference>
<evidence type="ECO:0000313" key="4">
    <source>
        <dbReference type="Proteomes" id="UP000245166"/>
    </source>
</evidence>
<organism evidence="3 4">
    <name type="scientific">Serinibacter arcticus</name>
    <dbReference type="NCBI Taxonomy" id="1655435"/>
    <lineage>
        <taxon>Bacteria</taxon>
        <taxon>Bacillati</taxon>
        <taxon>Actinomycetota</taxon>
        <taxon>Actinomycetes</taxon>
        <taxon>Micrococcales</taxon>
        <taxon>Beutenbergiaceae</taxon>
        <taxon>Serinibacter</taxon>
    </lineage>
</organism>
<keyword evidence="2" id="KW-0472">Membrane</keyword>
<evidence type="ECO:0000256" key="1">
    <source>
        <dbReference type="SAM" id="MobiDB-lite"/>
    </source>
</evidence>
<gene>
    <name evidence="3" type="ORF">C8046_13065</name>
</gene>